<organism evidence="2 3">
    <name type="scientific">Stephanodiscus triporus</name>
    <dbReference type="NCBI Taxonomy" id="2934178"/>
    <lineage>
        <taxon>Eukaryota</taxon>
        <taxon>Sar</taxon>
        <taxon>Stramenopiles</taxon>
        <taxon>Ochrophyta</taxon>
        <taxon>Bacillariophyta</taxon>
        <taxon>Coscinodiscophyceae</taxon>
        <taxon>Thalassiosirophycidae</taxon>
        <taxon>Stephanodiscales</taxon>
        <taxon>Stephanodiscaceae</taxon>
        <taxon>Stephanodiscus</taxon>
    </lineage>
</organism>
<feature type="region of interest" description="Disordered" evidence="1">
    <location>
        <begin position="876"/>
        <end position="900"/>
    </location>
</feature>
<feature type="region of interest" description="Disordered" evidence="1">
    <location>
        <begin position="502"/>
        <end position="565"/>
    </location>
</feature>
<name>A0ABD3MTR7_9STRA</name>
<evidence type="ECO:0000313" key="2">
    <source>
        <dbReference type="EMBL" id="KAL3763875.1"/>
    </source>
</evidence>
<feature type="compositionally biased region" description="Polar residues" evidence="1">
    <location>
        <begin position="37"/>
        <end position="57"/>
    </location>
</feature>
<reference evidence="2 3" key="1">
    <citation type="submission" date="2024-10" db="EMBL/GenBank/DDBJ databases">
        <title>Updated reference genomes for cyclostephanoid diatoms.</title>
        <authorList>
            <person name="Roberts W.R."/>
            <person name="Alverson A.J."/>
        </authorList>
    </citation>
    <scope>NUCLEOTIDE SEQUENCE [LARGE SCALE GENOMIC DNA]</scope>
    <source>
        <strain evidence="2 3">AJA276-08</strain>
    </source>
</reference>
<evidence type="ECO:0000256" key="1">
    <source>
        <dbReference type="SAM" id="MobiDB-lite"/>
    </source>
</evidence>
<evidence type="ECO:0000313" key="3">
    <source>
        <dbReference type="Proteomes" id="UP001530315"/>
    </source>
</evidence>
<dbReference type="Gene3D" id="3.15.10.10">
    <property type="entry name" value="Bactericidal permeability-increasing protein, domain 1"/>
    <property type="match status" value="1"/>
</dbReference>
<dbReference type="Proteomes" id="UP001530315">
    <property type="component" value="Unassembled WGS sequence"/>
</dbReference>
<feature type="compositionally biased region" description="Low complexity" evidence="1">
    <location>
        <begin position="443"/>
        <end position="455"/>
    </location>
</feature>
<feature type="region of interest" description="Disordered" evidence="1">
    <location>
        <begin position="431"/>
        <end position="455"/>
    </location>
</feature>
<feature type="compositionally biased region" description="Basic and acidic residues" evidence="1">
    <location>
        <begin position="876"/>
        <end position="893"/>
    </location>
</feature>
<dbReference type="EMBL" id="JALLAZ020001789">
    <property type="protein sequence ID" value="KAL3763875.1"/>
    <property type="molecule type" value="Genomic_DNA"/>
</dbReference>
<keyword evidence="3" id="KW-1185">Reference proteome</keyword>
<comment type="caution">
    <text evidence="2">The sequence shown here is derived from an EMBL/GenBank/DDBJ whole genome shotgun (WGS) entry which is preliminary data.</text>
</comment>
<gene>
    <name evidence="2" type="ORF">ACHAW5_000421</name>
</gene>
<feature type="region of interest" description="Disordered" evidence="1">
    <location>
        <begin position="1"/>
        <end position="66"/>
    </location>
</feature>
<proteinExistence type="predicted"/>
<feature type="compositionally biased region" description="Low complexity" evidence="1">
    <location>
        <begin position="502"/>
        <end position="515"/>
    </location>
</feature>
<feature type="compositionally biased region" description="Low complexity" evidence="1">
    <location>
        <begin position="1"/>
        <end position="16"/>
    </location>
</feature>
<accession>A0ABD3MTR7</accession>
<feature type="compositionally biased region" description="Basic and acidic residues" evidence="1">
    <location>
        <begin position="516"/>
        <end position="539"/>
    </location>
</feature>
<sequence>MKSSPPGGSRSQPSTSDPSTPNRREIFSIDEILAGCQHQQPRSSTVVRRRQPSVSSELSEDQRDDPVGDLITEMLNDGKVPHFGFSRTKPSSPHAADDSFQLYPLFSSKKFRSIRKFFLALWNRDHRSCKALREQPIVTRECQSMRFVLESFAVIYIAIYSMNDIILRSVSEFVLVAMLWTITTVLFNVEELKDASCSFIRSHVPPLSFVLIERSSSLTWKVLDFVERTLLWGNRFHGRTLLWSDETTLFKFREEHNRLLSLFNELKQNRKERRKTRKDKRRREKSGEAFTNLDVEKMMAEENAKERLKTAIAELAQKPPTLFRNKIDFLDPGIILRHNATERHMESLQFCQMIMASLAQGKRDMNPVSIRMTSYVNGDSEAAHSLALSSKDTIEVVDLVPDIYLADDFNEQNGGSDESLTLDLSEIHSYDSSSCENDEDDSSAMTSSSNSTGRSMPWMIVGAKIGHKLLSSHQLQRVIANPNAAQNLIPEEAKKLLDVIKETTSQESQPSPSKSKSFDDINIDKRSAKESSKLHELSKTKQPVQMKPPVHGMRTSAGSTAKTRHERLTVTTETVSVIPSCTVKRLSPIEKGVKMIVPMFSLNCPTKWHDSCFYQMGTVMSSRRIYIAADKTPRLFARETNCLSIKVILDKAFLRGCKFAEMNLRIMDKWGLIPRHSKFPIGSCVATTFGIGVLVGWRVEDDCHIIRSLWKRGGPGSGTAYLRRDSIHNVVEASIGYDVLTTFGAGNVVSYVRGGQKNTAGKYLVRLTGRRKDQVLEFERCQILSCQGAAFAPVTEHIRAAAIFRLQILQYKAKLREQSLNSSSNFVRGKGMWRNFSEYVDLFANSLEKAIAEDPDFDSEFDKFVSHVIDLLDGKKGGEDTSSDAKERSDDKGVCQLMPGTEKTGDNAIESWNINDILGCIFVDNKKGDKSIFTDREVMLNAQAFDEAHESAQILIRVLLRTISVAKAAVPDRPKLLIGLAMIHEFLLLVRQILKVQQIHTSKKLIEAWFRALREISNTFDPLKERATALGVQMDRKLRKHGSVAKRRILRFVDIILGDTRLLHALELGNWRESLLRFEVAVVKAGIMDAATCEQLHSGVAIMFKNLAPRKKDRKTTAAASRNSQKLIRLAKLMKVVASPGRSFLRFLIQDEVLVLFDRVLERIFQKDPQSSMVINIMAFNFETMRHLRTLNNMHIAGKLWETVLDAIDEELTFATSEIPEQTKYFLDPIVKLFSLGVAHFHCLQSGGSTADWLDYLMEDEAVAIIQELDFKLIHSLEALCNDIKQVFEVLPYINTIDNDILDLMDEFDFDEFLKDITDIIGHSEKLIDYINEKGTILVERFLDYLPRMAIPIYKRPLQDGWVLTCRSKDGGDLRLSDVSVLRENLLLSVLGGDNVFLPLGVLGGKSNYIGSPQIENSFTSFDQSDDDEEESVLDEVRELILSAQSHGAWVAGTGGLKRSWFYEGVPHQLAGFPLSDRLKTQIDLWQSAAISDLELLESAIGEVTCQIQLQKKHEENGASHPSRLKHQHFDPNSDPTIIFLDIKNLTLRLEDFGFRVEKAQPKLFDPVFEARGSILVKNVSITLKVEVKKETLMRDGLEASRPVMQLSKFEIRLEKLKLVFRETGADWLWNALLKGFRNQITEIVQTNLKDNITKQVHGFLEQVNEFIDANPHLLMNALRIKMKDLEEISRVCAQ</sequence>
<protein>
    <submittedName>
        <fullName evidence="2">Uncharacterized protein</fullName>
    </submittedName>
</protein>